<evidence type="ECO:0000313" key="2">
    <source>
        <dbReference type="EMBL" id="EJT73476.1"/>
    </source>
</evidence>
<reference evidence="3" key="5">
    <citation type="submission" date="2018-04" db="UniProtKB">
        <authorList>
            <consortium name="EnsemblFungi"/>
        </authorList>
    </citation>
    <scope>IDENTIFICATION</scope>
    <source>
        <strain evidence="3">R3-111a-1</strain>
    </source>
</reference>
<dbReference type="AlphaFoldDB" id="J3P9Z0"/>
<name>J3P9Z0_GAET3</name>
<feature type="region of interest" description="Disordered" evidence="1">
    <location>
        <begin position="39"/>
        <end position="65"/>
    </location>
</feature>
<gene>
    <name evidence="3" type="primary">20350772</name>
    <name evidence="2" type="ORF">GGTG_10314</name>
</gene>
<accession>J3P9Z0</accession>
<reference evidence="2" key="2">
    <citation type="submission" date="2010-07" db="EMBL/GenBank/DDBJ databases">
        <authorList>
            <consortium name="The Broad Institute Genome Sequencing Platform"/>
            <consortium name="Broad Institute Genome Sequencing Center for Infectious Disease"/>
            <person name="Ma L.-J."/>
            <person name="Dead R."/>
            <person name="Young S."/>
            <person name="Zeng Q."/>
            <person name="Koehrsen M."/>
            <person name="Alvarado L."/>
            <person name="Berlin A."/>
            <person name="Chapman S.B."/>
            <person name="Chen Z."/>
            <person name="Freedman E."/>
            <person name="Gellesch M."/>
            <person name="Goldberg J."/>
            <person name="Griggs A."/>
            <person name="Gujja S."/>
            <person name="Heilman E.R."/>
            <person name="Heiman D."/>
            <person name="Hepburn T."/>
            <person name="Howarth C."/>
            <person name="Jen D."/>
            <person name="Larson L."/>
            <person name="Mehta T."/>
            <person name="Neiman D."/>
            <person name="Pearson M."/>
            <person name="Roberts A."/>
            <person name="Saif S."/>
            <person name="Shea T."/>
            <person name="Shenoy N."/>
            <person name="Sisk P."/>
            <person name="Stolte C."/>
            <person name="Sykes S."/>
            <person name="Walk T."/>
            <person name="White J."/>
            <person name="Yandava C."/>
            <person name="Haas B."/>
            <person name="Nusbaum C."/>
            <person name="Birren B."/>
        </authorList>
    </citation>
    <scope>NUCLEOTIDE SEQUENCE</scope>
    <source>
        <strain evidence="2">R3-111a-1</strain>
    </source>
</reference>
<protein>
    <submittedName>
        <fullName evidence="2 3">Uncharacterized protein</fullName>
    </submittedName>
</protein>
<evidence type="ECO:0000256" key="1">
    <source>
        <dbReference type="SAM" id="MobiDB-lite"/>
    </source>
</evidence>
<evidence type="ECO:0000313" key="4">
    <source>
        <dbReference type="Proteomes" id="UP000006039"/>
    </source>
</evidence>
<organism evidence="2">
    <name type="scientific">Gaeumannomyces tritici (strain R3-111a-1)</name>
    <name type="common">Wheat and barley take-all root rot fungus</name>
    <name type="synonym">Gaeumannomyces graminis var. tritici</name>
    <dbReference type="NCBI Taxonomy" id="644352"/>
    <lineage>
        <taxon>Eukaryota</taxon>
        <taxon>Fungi</taxon>
        <taxon>Dikarya</taxon>
        <taxon>Ascomycota</taxon>
        <taxon>Pezizomycotina</taxon>
        <taxon>Sordariomycetes</taxon>
        <taxon>Sordariomycetidae</taxon>
        <taxon>Magnaporthales</taxon>
        <taxon>Magnaporthaceae</taxon>
        <taxon>Gaeumannomyces</taxon>
    </lineage>
</organism>
<reference evidence="4" key="1">
    <citation type="submission" date="2010-07" db="EMBL/GenBank/DDBJ databases">
        <title>The genome sequence of Gaeumannomyces graminis var. tritici strain R3-111a-1.</title>
        <authorList>
            <consortium name="The Broad Institute Genome Sequencing Platform"/>
            <person name="Ma L.-J."/>
            <person name="Dead R."/>
            <person name="Young S."/>
            <person name="Zeng Q."/>
            <person name="Koehrsen M."/>
            <person name="Alvarado L."/>
            <person name="Berlin A."/>
            <person name="Chapman S.B."/>
            <person name="Chen Z."/>
            <person name="Freedman E."/>
            <person name="Gellesch M."/>
            <person name="Goldberg J."/>
            <person name="Griggs A."/>
            <person name="Gujja S."/>
            <person name="Heilman E.R."/>
            <person name="Heiman D."/>
            <person name="Hepburn T."/>
            <person name="Howarth C."/>
            <person name="Jen D."/>
            <person name="Larson L."/>
            <person name="Mehta T."/>
            <person name="Neiman D."/>
            <person name="Pearson M."/>
            <person name="Roberts A."/>
            <person name="Saif S."/>
            <person name="Shea T."/>
            <person name="Shenoy N."/>
            <person name="Sisk P."/>
            <person name="Stolte C."/>
            <person name="Sykes S."/>
            <person name="Walk T."/>
            <person name="White J."/>
            <person name="Yandava C."/>
            <person name="Haas B."/>
            <person name="Nusbaum C."/>
            <person name="Birren B."/>
        </authorList>
    </citation>
    <scope>NUCLEOTIDE SEQUENCE [LARGE SCALE GENOMIC DNA]</scope>
    <source>
        <strain evidence="4">R3-111a-1</strain>
    </source>
</reference>
<dbReference type="EMBL" id="GL385399">
    <property type="protein sequence ID" value="EJT73476.1"/>
    <property type="molecule type" value="Genomic_DNA"/>
</dbReference>
<dbReference type="HOGENOM" id="CLU_1660884_0_0_1"/>
<evidence type="ECO:0000313" key="3">
    <source>
        <dbReference type="EnsemblFungi" id="EJT73476"/>
    </source>
</evidence>
<dbReference type="EnsemblFungi" id="EJT73476">
    <property type="protein sequence ID" value="EJT73476"/>
    <property type="gene ID" value="GGTG_10314"/>
</dbReference>
<keyword evidence="4" id="KW-1185">Reference proteome</keyword>
<sequence length="159" mass="17701">MAAEDGGARVLGREKQGNDRFFLFLLSYFRPSTLCHRKRRSHFGTGSRRSQKRQPKAAPQSGTSAAYPICHTRKTDGALSWVVVHLHLLGHCHSRRIHPARLSTLKQDATVVCLPHQPGPSGHCGACQLHTAPSKALDLQTNRRRGRRSRITPDAGHEF</sequence>
<dbReference type="VEuPathDB" id="FungiDB:GGTG_10314"/>
<dbReference type="Proteomes" id="UP000006039">
    <property type="component" value="Unassembled WGS sequence"/>
</dbReference>
<dbReference type="GeneID" id="20350772"/>
<dbReference type="RefSeq" id="XP_009226450.1">
    <property type="nucleotide sequence ID" value="XM_009228186.1"/>
</dbReference>
<reference evidence="3" key="4">
    <citation type="journal article" date="2015" name="G3 (Bethesda)">
        <title>Genome sequences of three phytopathogenic species of the Magnaporthaceae family of fungi.</title>
        <authorList>
            <person name="Okagaki L.H."/>
            <person name="Nunes C.C."/>
            <person name="Sailsbery J."/>
            <person name="Clay B."/>
            <person name="Brown D."/>
            <person name="John T."/>
            <person name="Oh Y."/>
            <person name="Young N."/>
            <person name="Fitzgerald M."/>
            <person name="Haas B.J."/>
            <person name="Zeng Q."/>
            <person name="Young S."/>
            <person name="Adiconis X."/>
            <person name="Fan L."/>
            <person name="Levin J.Z."/>
            <person name="Mitchell T.K."/>
            <person name="Okubara P.A."/>
            <person name="Farman M.L."/>
            <person name="Kohn L.M."/>
            <person name="Birren B."/>
            <person name="Ma L.-J."/>
            <person name="Dean R.A."/>
        </authorList>
    </citation>
    <scope>NUCLEOTIDE SEQUENCE</scope>
    <source>
        <strain evidence="3">R3-111a-1</strain>
    </source>
</reference>
<reference evidence="2" key="3">
    <citation type="submission" date="2010-09" db="EMBL/GenBank/DDBJ databases">
        <title>Annotation of Gaeumannomyces graminis var. tritici R3-111a-1.</title>
        <authorList>
            <consortium name="The Broad Institute Genome Sequencing Platform"/>
            <person name="Ma L.-J."/>
            <person name="Dead R."/>
            <person name="Young S.K."/>
            <person name="Zeng Q."/>
            <person name="Gargeya S."/>
            <person name="Fitzgerald M."/>
            <person name="Haas B."/>
            <person name="Abouelleil A."/>
            <person name="Alvarado L."/>
            <person name="Arachchi H.M."/>
            <person name="Berlin A."/>
            <person name="Brown A."/>
            <person name="Chapman S.B."/>
            <person name="Chen Z."/>
            <person name="Dunbar C."/>
            <person name="Freedman E."/>
            <person name="Gearin G."/>
            <person name="Gellesch M."/>
            <person name="Goldberg J."/>
            <person name="Griggs A."/>
            <person name="Gujja S."/>
            <person name="Heiman D."/>
            <person name="Howarth C."/>
            <person name="Larson L."/>
            <person name="Lui A."/>
            <person name="MacDonald P.J.P."/>
            <person name="Mehta T."/>
            <person name="Montmayeur A."/>
            <person name="Murphy C."/>
            <person name="Neiman D."/>
            <person name="Pearson M."/>
            <person name="Priest M."/>
            <person name="Roberts A."/>
            <person name="Saif S."/>
            <person name="Shea T."/>
            <person name="Shenoy N."/>
            <person name="Sisk P."/>
            <person name="Stolte C."/>
            <person name="Sykes S."/>
            <person name="Yandava C."/>
            <person name="Wortman J."/>
            <person name="Nusbaum C."/>
            <person name="Birren B."/>
        </authorList>
    </citation>
    <scope>NUCLEOTIDE SEQUENCE</scope>
    <source>
        <strain evidence="2">R3-111a-1</strain>
    </source>
</reference>
<proteinExistence type="predicted"/>